<dbReference type="Gene3D" id="1.10.287.3510">
    <property type="match status" value="1"/>
</dbReference>
<keyword evidence="7" id="KW-0999">Mitochondrion inner membrane</keyword>
<dbReference type="GeneID" id="41791370"/>
<evidence type="ECO:0000256" key="5">
    <source>
        <dbReference type="ARBA" id="ARBA00022989"/>
    </source>
</evidence>
<evidence type="ECO:0000256" key="7">
    <source>
        <dbReference type="RuleBase" id="RU004419"/>
    </source>
</evidence>
<evidence type="ECO:0000256" key="1">
    <source>
        <dbReference type="ARBA" id="ARBA00004141"/>
    </source>
</evidence>
<dbReference type="GO" id="GO:0008137">
    <property type="term" value="F:NADH dehydrogenase (ubiquinone) activity"/>
    <property type="evidence" value="ECO:0007669"/>
    <property type="project" value="UniProtKB-EC"/>
</dbReference>
<dbReference type="EC" id="7.1.1.2" evidence="7"/>
<dbReference type="PANTHER" id="PTHR11434">
    <property type="entry name" value="NADH-UBIQUINONE OXIDOREDUCTASE SUBUNIT ND4L"/>
    <property type="match status" value="1"/>
</dbReference>
<dbReference type="GO" id="GO:0042773">
    <property type="term" value="P:ATP synthesis coupled electron transport"/>
    <property type="evidence" value="ECO:0007669"/>
    <property type="project" value="UniProtKB-UniRule"/>
</dbReference>
<keyword evidence="7" id="KW-1278">Translocase</keyword>
<keyword evidence="7" id="KW-0249">Electron transport</keyword>
<keyword evidence="6 7" id="KW-0472">Membrane</keyword>
<evidence type="ECO:0000256" key="2">
    <source>
        <dbReference type="ARBA" id="ARBA00010519"/>
    </source>
</evidence>
<name>A0A5B9IN98_9STRA</name>
<dbReference type="PANTHER" id="PTHR11434:SF16">
    <property type="entry name" value="NADH-UBIQUINONE OXIDOREDUCTASE CHAIN 4L"/>
    <property type="match status" value="1"/>
</dbReference>
<keyword evidence="7" id="KW-0520">NAD</keyword>
<comment type="catalytic activity">
    <reaction evidence="7">
        <text>a ubiquinone + NADH + 5 H(+)(in) = a ubiquinol + NAD(+) + 4 H(+)(out)</text>
        <dbReference type="Rhea" id="RHEA:29091"/>
        <dbReference type="Rhea" id="RHEA-COMP:9565"/>
        <dbReference type="Rhea" id="RHEA-COMP:9566"/>
        <dbReference type="ChEBI" id="CHEBI:15378"/>
        <dbReference type="ChEBI" id="CHEBI:16389"/>
        <dbReference type="ChEBI" id="CHEBI:17976"/>
        <dbReference type="ChEBI" id="CHEBI:57540"/>
        <dbReference type="ChEBI" id="CHEBI:57945"/>
        <dbReference type="EC" id="7.1.1.2"/>
    </reaction>
</comment>
<evidence type="ECO:0000256" key="3">
    <source>
        <dbReference type="ARBA" id="ARBA00022448"/>
    </source>
</evidence>
<comment type="similarity">
    <text evidence="2 7">Belongs to the complex I subunit 4L family.</text>
</comment>
<dbReference type="Pfam" id="PF00420">
    <property type="entry name" value="Oxidored_q2"/>
    <property type="match status" value="1"/>
</dbReference>
<keyword evidence="7" id="KW-0830">Ubiquinone</keyword>
<dbReference type="AlphaFoldDB" id="A0A5B9IN98"/>
<dbReference type="GO" id="GO:0005743">
    <property type="term" value="C:mitochondrial inner membrane"/>
    <property type="evidence" value="ECO:0007669"/>
    <property type="project" value="UniProtKB-SubCell"/>
</dbReference>
<accession>A0A5B9IN98</accession>
<reference evidence="8" key="1">
    <citation type="journal article" date="2019" name="Microorganisms">
        <title>Morphology, Ultrastructure, and Mitochondrial Genome of the Marine Non-Photosynthetic Bicosoecid Cafileria marina Gen. et sp. nov.</title>
        <authorList>
            <person name="Jirsova D."/>
            <person name="Fussy Z."/>
            <person name="Richtova J."/>
            <person name="Gruber A."/>
            <person name="Obornik M."/>
        </authorList>
    </citation>
    <scope>NUCLEOTIDE SEQUENCE</scope>
    <source>
        <strain evidence="8">Kf007</strain>
    </source>
</reference>
<feature type="transmembrane region" description="Helical" evidence="7">
    <location>
        <begin position="32"/>
        <end position="51"/>
    </location>
</feature>
<dbReference type="GO" id="GO:0030964">
    <property type="term" value="C:NADH dehydrogenase complex"/>
    <property type="evidence" value="ECO:0007669"/>
    <property type="project" value="TreeGrafter"/>
</dbReference>
<comment type="subcellular location">
    <subcellularLocation>
        <location evidence="1">Membrane</location>
        <topology evidence="1">Multi-pass membrane protein</topology>
    </subcellularLocation>
    <subcellularLocation>
        <location evidence="7">Mitochondrion inner membrane</location>
        <topology evidence="7">Multi-pass membrane protein</topology>
    </subcellularLocation>
</comment>
<dbReference type="InterPro" id="IPR039428">
    <property type="entry name" value="NUOK/Mnh_C1-like"/>
</dbReference>
<proteinExistence type="inferred from homology"/>
<dbReference type="InterPro" id="IPR001133">
    <property type="entry name" value="NADH_UbQ_OxRdtase_chain4L/K"/>
</dbReference>
<evidence type="ECO:0000313" key="8">
    <source>
        <dbReference type="EMBL" id="QEF30254.1"/>
    </source>
</evidence>
<dbReference type="RefSeq" id="YP_009688830.1">
    <property type="nucleotide sequence ID" value="NC_044635.1"/>
</dbReference>
<evidence type="ECO:0000256" key="4">
    <source>
        <dbReference type="ARBA" id="ARBA00022692"/>
    </source>
</evidence>
<keyword evidence="7" id="KW-0679">Respiratory chain</keyword>
<protein>
    <recommendedName>
        <fullName evidence="7">NADH-ubiquinone oxidoreductase chain 4L</fullName>
        <ecNumber evidence="7">7.1.1.2</ecNumber>
    </recommendedName>
</protein>
<comment type="function">
    <text evidence="7">Core subunit of the mitochondrial membrane respiratory chain NADH dehydrogenase (Complex I) which catalyzes electron transfer from NADH through the respiratory chain, using ubiquinone as an electron acceptor.</text>
</comment>
<keyword evidence="5 7" id="KW-1133">Transmembrane helix</keyword>
<keyword evidence="3 7" id="KW-0813">Transport</keyword>
<sequence length="96" mass="10701">MNTFFNSNIYMDIGIIIIYLGLGGILLNRNNIIISIICIEIVFYGINYYLLTSALIIQDLEGLVVSFFVLTVAAAESAVALGILMVYFKIFKNILL</sequence>
<dbReference type="GO" id="GO:0016651">
    <property type="term" value="F:oxidoreductase activity, acting on NAD(P)H"/>
    <property type="evidence" value="ECO:0007669"/>
    <property type="project" value="InterPro"/>
</dbReference>
<feature type="transmembrane region" description="Helical" evidence="7">
    <location>
        <begin position="9"/>
        <end position="26"/>
    </location>
</feature>
<geneLocation type="mitochondrion" evidence="8"/>
<feature type="transmembrane region" description="Helical" evidence="7">
    <location>
        <begin position="63"/>
        <end position="88"/>
    </location>
</feature>
<gene>
    <name evidence="8" type="primary">nad4L</name>
</gene>
<keyword evidence="7 8" id="KW-0496">Mitochondrion</keyword>
<keyword evidence="4 7" id="KW-0812">Transmembrane</keyword>
<organism evidence="8">
    <name type="scientific">Cafileria marina</name>
    <dbReference type="NCBI Taxonomy" id="2557541"/>
    <lineage>
        <taxon>Eukaryota</taxon>
        <taxon>Sar</taxon>
        <taxon>Stramenopiles</taxon>
        <taxon>Bigyra</taxon>
        <taxon>Opalozoa</taxon>
        <taxon>Bicosoecida</taxon>
        <taxon>Cafileria</taxon>
    </lineage>
</organism>
<dbReference type="EMBL" id="MK702077">
    <property type="protein sequence ID" value="QEF30254.1"/>
    <property type="molecule type" value="Genomic_DNA"/>
</dbReference>
<evidence type="ECO:0000256" key="6">
    <source>
        <dbReference type="ARBA" id="ARBA00023136"/>
    </source>
</evidence>